<accession>A0AAP3DFT7</accession>
<evidence type="ECO:0000313" key="1">
    <source>
        <dbReference type="EMBL" id="MCZ0807291.1"/>
    </source>
</evidence>
<dbReference type="Proteomes" id="UP001077662">
    <property type="component" value="Unassembled WGS sequence"/>
</dbReference>
<comment type="caution">
    <text evidence="1">The sequence shown here is derived from an EMBL/GenBank/DDBJ whole genome shotgun (WGS) entry which is preliminary data.</text>
</comment>
<gene>
    <name evidence="1" type="ORF">O0554_10235</name>
</gene>
<reference evidence="1" key="1">
    <citation type="submission" date="2022-09" db="EMBL/GenBank/DDBJ databases">
        <title>Genome analysis and characterization of larvicidal activity of Brevibacillus strains.</title>
        <authorList>
            <person name="Patrusheva E.V."/>
            <person name="Izotova A.O."/>
            <person name="Toshchakov S.V."/>
            <person name="Sineoky S.P."/>
        </authorList>
    </citation>
    <scope>NUCLEOTIDE SEQUENCE</scope>
    <source>
        <strain evidence="1">VKPM_B-13247</strain>
    </source>
</reference>
<evidence type="ECO:0000313" key="2">
    <source>
        <dbReference type="Proteomes" id="UP001077662"/>
    </source>
</evidence>
<sequence length="45" mass="5383">MEDTVEQEQGASDQKLMEIIQITLYHFYETVPDGNRESRGHLFYY</sequence>
<dbReference type="EMBL" id="JAPTNE010000012">
    <property type="protein sequence ID" value="MCZ0807291.1"/>
    <property type="molecule type" value="Genomic_DNA"/>
</dbReference>
<dbReference type="RefSeq" id="WP_258433521.1">
    <property type="nucleotide sequence ID" value="NZ_JANSGW010000012.1"/>
</dbReference>
<dbReference type="AlphaFoldDB" id="A0AAP3DFT7"/>
<protein>
    <submittedName>
        <fullName evidence="1">Uncharacterized protein</fullName>
    </submittedName>
</protein>
<proteinExistence type="predicted"/>
<name>A0AAP3DFT7_BRELA</name>
<organism evidence="1 2">
    <name type="scientific">Brevibacillus laterosporus</name>
    <name type="common">Bacillus laterosporus</name>
    <dbReference type="NCBI Taxonomy" id="1465"/>
    <lineage>
        <taxon>Bacteria</taxon>
        <taxon>Bacillati</taxon>
        <taxon>Bacillota</taxon>
        <taxon>Bacilli</taxon>
        <taxon>Bacillales</taxon>
        <taxon>Paenibacillaceae</taxon>
        <taxon>Brevibacillus</taxon>
    </lineage>
</organism>